<organism evidence="1 2">
    <name type="scientific">Actinoplanes aureus</name>
    <dbReference type="NCBI Taxonomy" id="2792083"/>
    <lineage>
        <taxon>Bacteria</taxon>
        <taxon>Bacillati</taxon>
        <taxon>Actinomycetota</taxon>
        <taxon>Actinomycetes</taxon>
        <taxon>Micromonosporales</taxon>
        <taxon>Micromonosporaceae</taxon>
        <taxon>Actinoplanes</taxon>
    </lineage>
</organism>
<sequence>MTVLNFAARPATGWFTYTHLPPNATVTDMSTAAVIGEIDAQHTVTVSLGPHEERFLEVST</sequence>
<reference evidence="1" key="1">
    <citation type="submission" date="2020-11" db="EMBL/GenBank/DDBJ databases">
        <title>Isolation and identification of active actinomycetes.</title>
        <authorList>
            <person name="Sun X."/>
        </authorList>
    </citation>
    <scope>NUCLEOTIDE SEQUENCE</scope>
    <source>
        <strain evidence="1">NEAU-A11</strain>
    </source>
</reference>
<dbReference type="RefSeq" id="WP_196415863.1">
    <property type="nucleotide sequence ID" value="NZ_JADQTO010000010.1"/>
</dbReference>
<proteinExistence type="predicted"/>
<dbReference type="AlphaFoldDB" id="A0A931FXZ8"/>
<gene>
    <name evidence="1" type="ORF">I4J89_21760</name>
</gene>
<accession>A0A931FXZ8</accession>
<protein>
    <submittedName>
        <fullName evidence="1">Uncharacterized protein</fullName>
    </submittedName>
</protein>
<evidence type="ECO:0000313" key="2">
    <source>
        <dbReference type="Proteomes" id="UP000598146"/>
    </source>
</evidence>
<dbReference type="EMBL" id="JADQTO010000010">
    <property type="protein sequence ID" value="MBG0564073.1"/>
    <property type="molecule type" value="Genomic_DNA"/>
</dbReference>
<dbReference type="Proteomes" id="UP000598146">
    <property type="component" value="Unassembled WGS sequence"/>
</dbReference>
<comment type="caution">
    <text evidence="1">The sequence shown here is derived from an EMBL/GenBank/DDBJ whole genome shotgun (WGS) entry which is preliminary data.</text>
</comment>
<evidence type="ECO:0000313" key="1">
    <source>
        <dbReference type="EMBL" id="MBG0564073.1"/>
    </source>
</evidence>
<keyword evidence="2" id="KW-1185">Reference proteome</keyword>
<name>A0A931FXZ8_9ACTN</name>